<accession>A0A927IDH6</accession>
<dbReference type="RefSeq" id="WP_191209611.1">
    <property type="nucleotide sequence ID" value="NZ_BAABKL010000015.1"/>
</dbReference>
<gene>
    <name evidence="2" type="ORF">IF129_12195</name>
</gene>
<proteinExistence type="predicted"/>
<organism evidence="2 3">
    <name type="scientific">Streptomyces chumphonensis</name>
    <dbReference type="NCBI Taxonomy" id="1214925"/>
    <lineage>
        <taxon>Bacteria</taxon>
        <taxon>Bacillati</taxon>
        <taxon>Actinomycetota</taxon>
        <taxon>Actinomycetes</taxon>
        <taxon>Kitasatosporales</taxon>
        <taxon>Streptomycetaceae</taxon>
        <taxon>Streptomyces</taxon>
    </lineage>
</organism>
<comment type="caution">
    <text evidence="2">The sequence shown here is derived from an EMBL/GenBank/DDBJ whole genome shotgun (WGS) entry which is preliminary data.</text>
</comment>
<dbReference type="Proteomes" id="UP000632289">
    <property type="component" value="Unassembled WGS sequence"/>
</dbReference>
<feature type="region of interest" description="Disordered" evidence="1">
    <location>
        <begin position="44"/>
        <end position="79"/>
    </location>
</feature>
<name>A0A927IDH6_9ACTN</name>
<sequence>MRRRDRDGERAERTHSPFAVGRRARLRLYVPLVAVILVLPQLNGGGAHRSSHRPSEAARVAPRAEGLHGCGAGRPPVVAPPGADLPHLRSEGHGYVAGIEDDAERLSVRLGLVVPEAHPLALTPPIAPEGVTVEIHGARGEGLMAYADGLTPRLEDERDREADSVRVTGDRPLALAVDLPASAVCPGHRLRDLAWDPFASGADGPVGPVVTLILADPRVGPDLLVQEPRVPSGLVPVRAEAARPAGKGLREAPRRAYRRSP</sequence>
<dbReference type="AlphaFoldDB" id="A0A927IDH6"/>
<evidence type="ECO:0000313" key="2">
    <source>
        <dbReference type="EMBL" id="MBD3932311.1"/>
    </source>
</evidence>
<evidence type="ECO:0000256" key="1">
    <source>
        <dbReference type="SAM" id="MobiDB-lite"/>
    </source>
</evidence>
<feature type="region of interest" description="Disordered" evidence="1">
    <location>
        <begin position="241"/>
        <end position="261"/>
    </location>
</feature>
<keyword evidence="3" id="KW-1185">Reference proteome</keyword>
<reference evidence="2" key="1">
    <citation type="submission" date="2020-09" db="EMBL/GenBank/DDBJ databases">
        <title>Secondary metabolite and genome analysis of marine Streptomyces chumphonensis KK1-2T.</title>
        <authorList>
            <person name="Phongsopitanun W."/>
            <person name="Kanchanasin P."/>
            <person name="Pittayakhajonwut P."/>
            <person name="Suwanborirux K."/>
            <person name="Tanasupawat S."/>
        </authorList>
    </citation>
    <scope>NUCLEOTIDE SEQUENCE</scope>
    <source>
        <strain evidence="2">KK1-2</strain>
    </source>
</reference>
<protein>
    <submittedName>
        <fullName evidence="2">Uncharacterized protein</fullName>
    </submittedName>
</protein>
<evidence type="ECO:0000313" key="3">
    <source>
        <dbReference type="Proteomes" id="UP000632289"/>
    </source>
</evidence>
<dbReference type="EMBL" id="JACXYU010000005">
    <property type="protein sequence ID" value="MBD3932311.1"/>
    <property type="molecule type" value="Genomic_DNA"/>
</dbReference>